<dbReference type="SUPFAM" id="SSF51604">
    <property type="entry name" value="Enolase C-terminal domain-like"/>
    <property type="match status" value="1"/>
</dbReference>
<comment type="caution">
    <text evidence="7">The sequence shown here is derived from an EMBL/GenBank/DDBJ whole genome shotgun (WGS) entry which is preliminary data.</text>
</comment>
<dbReference type="EMBL" id="LXQA010043565">
    <property type="protein sequence ID" value="MCI00555.1"/>
    <property type="molecule type" value="Genomic_DNA"/>
</dbReference>
<evidence type="ECO:0000256" key="3">
    <source>
        <dbReference type="ARBA" id="ARBA00012058"/>
    </source>
</evidence>
<keyword evidence="4" id="KW-0324">Glycolysis</keyword>
<evidence type="ECO:0000259" key="6">
    <source>
        <dbReference type="SMART" id="SM01192"/>
    </source>
</evidence>
<dbReference type="PANTHER" id="PTHR11902:SF56">
    <property type="entry name" value="CYTOSOLIC ENOLASE 3"/>
    <property type="match status" value="1"/>
</dbReference>
<protein>
    <recommendedName>
        <fullName evidence="3">phosphopyruvate hydratase</fullName>
        <ecNumber evidence="3">4.2.1.11</ecNumber>
    </recommendedName>
</protein>
<proteinExistence type="inferred from homology"/>
<dbReference type="Pfam" id="PF00113">
    <property type="entry name" value="Enolase_C"/>
    <property type="match status" value="1"/>
</dbReference>
<dbReference type="EC" id="4.2.1.11" evidence="3"/>
<evidence type="ECO:0000256" key="4">
    <source>
        <dbReference type="ARBA" id="ARBA00023152"/>
    </source>
</evidence>
<evidence type="ECO:0000313" key="8">
    <source>
        <dbReference type="Proteomes" id="UP000265520"/>
    </source>
</evidence>
<dbReference type="Gene3D" id="3.20.20.120">
    <property type="entry name" value="Enolase-like C-terminal domain"/>
    <property type="match status" value="1"/>
</dbReference>
<dbReference type="PANTHER" id="PTHR11902">
    <property type="entry name" value="ENOLASE"/>
    <property type="match status" value="1"/>
</dbReference>
<evidence type="ECO:0000256" key="2">
    <source>
        <dbReference type="ARBA" id="ARBA00009604"/>
    </source>
</evidence>
<name>A0A392NPX6_9FABA</name>
<feature type="domain" description="Enolase C-terminal TIM barrel" evidence="6">
    <location>
        <begin position="21"/>
        <end position="150"/>
    </location>
</feature>
<reference evidence="7 8" key="1">
    <citation type="journal article" date="2018" name="Front. Plant Sci.">
        <title>Red Clover (Trifolium pratense) and Zigzag Clover (T. medium) - A Picture of Genomic Similarities and Differences.</title>
        <authorList>
            <person name="Dluhosova J."/>
            <person name="Istvanek J."/>
            <person name="Nedelnik J."/>
            <person name="Repkova J."/>
        </authorList>
    </citation>
    <scope>NUCLEOTIDE SEQUENCE [LARGE SCALE GENOMIC DNA]</scope>
    <source>
        <strain evidence="8">cv. 10/8</strain>
        <tissue evidence="7">Leaf</tissue>
    </source>
</reference>
<dbReference type="GO" id="GO:0000287">
    <property type="term" value="F:magnesium ion binding"/>
    <property type="evidence" value="ECO:0007669"/>
    <property type="project" value="InterPro"/>
</dbReference>
<dbReference type="GO" id="GO:0000015">
    <property type="term" value="C:phosphopyruvate hydratase complex"/>
    <property type="evidence" value="ECO:0007669"/>
    <property type="project" value="InterPro"/>
</dbReference>
<dbReference type="InterPro" id="IPR000941">
    <property type="entry name" value="Enolase"/>
</dbReference>
<dbReference type="InterPro" id="IPR036849">
    <property type="entry name" value="Enolase-like_C_sf"/>
</dbReference>
<evidence type="ECO:0000313" key="7">
    <source>
        <dbReference type="EMBL" id="MCI00555.1"/>
    </source>
</evidence>
<dbReference type="GO" id="GO:0006096">
    <property type="term" value="P:glycolytic process"/>
    <property type="evidence" value="ECO:0007669"/>
    <property type="project" value="UniProtKB-UniPathway"/>
</dbReference>
<accession>A0A392NPX6</accession>
<dbReference type="InterPro" id="IPR020810">
    <property type="entry name" value="Enolase_C"/>
</dbReference>
<evidence type="ECO:0000256" key="5">
    <source>
        <dbReference type="ARBA" id="ARBA00023239"/>
    </source>
</evidence>
<sequence length="150" mass="16963">PIAFTFVTSGRLLLQKNLGHITVMLVKMVALLLMSPGNFREALDLVKEAIGRAGYDEKIKIALDVAATNFCIVYAVLCMLFPKIGKRYDLDFQSPQKSGQDFKSAEDMMELYRELCVEYPIVSIEDPFDKEDWEHFKDISSLAICQVSVC</sequence>
<dbReference type="AlphaFoldDB" id="A0A392NPX6"/>
<evidence type="ECO:0000256" key="1">
    <source>
        <dbReference type="ARBA" id="ARBA00005031"/>
    </source>
</evidence>
<dbReference type="SMART" id="SM01192">
    <property type="entry name" value="Enolase_C"/>
    <property type="match status" value="1"/>
</dbReference>
<feature type="non-terminal residue" evidence="7">
    <location>
        <position position="1"/>
    </location>
</feature>
<keyword evidence="8" id="KW-1185">Reference proteome</keyword>
<comment type="pathway">
    <text evidence="1">Carbohydrate degradation; glycolysis; pyruvate from D-glyceraldehyde 3-phosphate: step 4/5.</text>
</comment>
<comment type="similarity">
    <text evidence="2">Belongs to the enolase family.</text>
</comment>
<keyword evidence="5" id="KW-0456">Lyase</keyword>
<dbReference type="UniPathway" id="UPA00109">
    <property type="reaction ID" value="UER00187"/>
</dbReference>
<dbReference type="Proteomes" id="UP000265520">
    <property type="component" value="Unassembled WGS sequence"/>
</dbReference>
<organism evidence="7 8">
    <name type="scientific">Trifolium medium</name>
    <dbReference type="NCBI Taxonomy" id="97028"/>
    <lineage>
        <taxon>Eukaryota</taxon>
        <taxon>Viridiplantae</taxon>
        <taxon>Streptophyta</taxon>
        <taxon>Embryophyta</taxon>
        <taxon>Tracheophyta</taxon>
        <taxon>Spermatophyta</taxon>
        <taxon>Magnoliopsida</taxon>
        <taxon>eudicotyledons</taxon>
        <taxon>Gunneridae</taxon>
        <taxon>Pentapetalae</taxon>
        <taxon>rosids</taxon>
        <taxon>fabids</taxon>
        <taxon>Fabales</taxon>
        <taxon>Fabaceae</taxon>
        <taxon>Papilionoideae</taxon>
        <taxon>50 kb inversion clade</taxon>
        <taxon>NPAAA clade</taxon>
        <taxon>Hologalegina</taxon>
        <taxon>IRL clade</taxon>
        <taxon>Trifolieae</taxon>
        <taxon>Trifolium</taxon>
    </lineage>
</organism>
<dbReference type="GO" id="GO:0004634">
    <property type="term" value="F:phosphopyruvate hydratase activity"/>
    <property type="evidence" value="ECO:0007669"/>
    <property type="project" value="UniProtKB-EC"/>
</dbReference>